<evidence type="ECO:0000313" key="2">
    <source>
        <dbReference type="Proteomes" id="UP000078561"/>
    </source>
</evidence>
<evidence type="ECO:0000313" key="1">
    <source>
        <dbReference type="EMBL" id="SAL94738.1"/>
    </source>
</evidence>
<feature type="non-terminal residue" evidence="1">
    <location>
        <position position="748"/>
    </location>
</feature>
<dbReference type="STRING" id="4829.A0A163LNA5"/>
<dbReference type="OrthoDB" id="10679899at2759"/>
<gene>
    <name evidence="1" type="primary">ABSGL_00024.1 scaffold 108</name>
</gene>
<proteinExistence type="predicted"/>
<accession>A0A163LNA5</accession>
<protein>
    <submittedName>
        <fullName evidence="1">Uncharacterized protein</fullName>
    </submittedName>
</protein>
<reference evidence="1" key="1">
    <citation type="submission" date="2016-04" db="EMBL/GenBank/DDBJ databases">
        <authorList>
            <person name="Evans L.H."/>
            <person name="Alamgir A."/>
            <person name="Owens N."/>
            <person name="Weber N.D."/>
            <person name="Virtaneva K."/>
            <person name="Barbian K."/>
            <person name="Babar A."/>
            <person name="Rosenke K."/>
        </authorList>
    </citation>
    <scope>NUCLEOTIDE SEQUENCE [LARGE SCALE GENOMIC DNA]</scope>
    <source>
        <strain evidence="1">CBS 101.48</strain>
    </source>
</reference>
<dbReference type="AlphaFoldDB" id="A0A163LNA5"/>
<sequence length="748" mass="82980">MSASTSASGASRPTFSHPIHGNFTSMVDYFNYRQANVDDMSLSGFIARCNDFLVQSPTTTDAQKILFALAGIDGHRHINVIPELKRYLGSSLTGHFSSDAKQFDIDSVVLHSLASPVVKSQSVSLFVCPWPQDVYADSSSYGTVVNFESDDADLMDSAMFLPFGKIPNRCLVHFGQQNRFKLNIFFPAAIDEAGAKTNDLPRLLAVDFVDSLLLPCLKDVLSSFKKAHLPLSYDHCMRLNRNDNGQFSIIPNEITAIELDQVISLMRQRIQSFSGSRLAPFKNFFFVAYGHGFKRQVKKLTDFKIAFENDLDMTIAMDSMSSLYLDYALEMVRNGTCGVWVNNAYPVVDNLECHLPALAPFFPSAELLKSNYRYDGVLGFASLAGCGYKASPSVDGVGEFGVHSVKMYSTFKRPFFHRQSGRWRHVKELLPYDAWNCDSKKENYFAFMFGATHGMERAAYPCRLEISVSYNVAWEFEENDNVLSELMLKTMTRHARHIKSVDLCRFLNIRLYACDLALDTIKSQERLRRSNAGLTMVLLVTYILSGLISRPNDDGYNRSLAGLVRRYHNREENLLFLPLLFKFSASGALSASLSLQTDELRQIFFGKYDSMIKMPSQIGGNTVELAPTILLEYSFGFSAISRPSAAAAAGPSAAGSSPSSSAAVPSSSSAAVPSSSSAAGPSSSSVSVTPSNVSSSCYDYHTLDLEHYGIPRKVDKRSKQEFKFENNGNFLVVFGFFSSRGVCRDLVR</sequence>
<name>A0A163LNA5_ABSGL</name>
<dbReference type="Proteomes" id="UP000078561">
    <property type="component" value="Unassembled WGS sequence"/>
</dbReference>
<dbReference type="EMBL" id="LT549925">
    <property type="protein sequence ID" value="SAL94738.1"/>
    <property type="molecule type" value="Genomic_DNA"/>
</dbReference>
<dbReference type="InParanoid" id="A0A163LNA5"/>
<organism evidence="1">
    <name type="scientific">Absidia glauca</name>
    <name type="common">Pin mould</name>
    <dbReference type="NCBI Taxonomy" id="4829"/>
    <lineage>
        <taxon>Eukaryota</taxon>
        <taxon>Fungi</taxon>
        <taxon>Fungi incertae sedis</taxon>
        <taxon>Mucoromycota</taxon>
        <taxon>Mucoromycotina</taxon>
        <taxon>Mucoromycetes</taxon>
        <taxon>Mucorales</taxon>
        <taxon>Cunninghamellaceae</taxon>
        <taxon>Absidia</taxon>
    </lineage>
</organism>
<keyword evidence="2" id="KW-1185">Reference proteome</keyword>